<keyword evidence="1" id="KW-1185">Reference proteome</keyword>
<dbReference type="RefSeq" id="XP_073776921.1">
    <property type="nucleotide sequence ID" value="XM_073920820.1"/>
</dbReference>
<sequence length="988" mass="109355">MRVSAHGRAACGHRHSIVLRYQYGNLDCFLRKGSPAEGTGKFDAAPARPPCRRTVSAVRVTPLRIMKSSPDLMPTELDPTRVCKGKGAVTLRATLVHIDDEDGTSQEPSVSPAKGGWIGTVNGDATETSLAERSVNNTRADLNSTQVNETPTKDSAVSESQFQLTSCLDQPSAFNSSAKVSSSFPPTSSVNPTIVLLQHNREAVAEQGSGLYQGRAIIQNRPSFETPADMEGKTMRLSERPAVQPPRVPVRNTELSKDWYRNMFKQIHKVPEPVEENPYRPTYIFPETNDRPLRSRDDRPSNGGEDVRTVPRSRSAVDMGSSRGQQPVPTRTSSLKPQRSEWEPPDKKVDTRKYRAEPRSIFDYEPGKSSVLRLDRPSAPSFSPLETSSDLQQYSSCKVSDGEAEKKDGSSGSGSAAPECERHIYKSVLEGGDIPLQGLRALNKRHPSTSSKDSDSSHPLSQGDHGESTDEAVRKRHGDKEKILEEQRRLKREQEEADTAARRHAGLVVTHQQFITNDRFGDLLVINEKEKRKTIERTPALARFDFRAESLKELPFQKGDIVYIYRQVDQNWFEGEHHGRVGIFPRSYVELVPPTEKAQPKKCAPVQVLEYGEALARFNFTGDTAVEMSFRKGERITLIRRVDENWYEGKISGTNRQGIFPVTYIEVHKRPRVKNGVDYPDAPISYSPHRSTNASPQPIRNRLTTSPLPLPRSPRRSISPEVHAISNEWISLTVGGVSSSPPAAPTPPLPPLPTNSYRLGEYLPPSMSASPVPPISGSPYCVSPMASPSTSPLPPPYPPRPCSATPFLTFTPPQGEDFLLSPPSPRLSRSLSPCGGAGLEGWLSGANKLDQEFQEGEGAEIDRVGSLRKAPYSRNNSPAEPLRNDVEYYGRSSRSPVMLFDIQDNNMNANSFTQPLSQSSSPEPGRMSCGIFQALYNYVPQNDDELELQEGDLVNVMEKCDDGWFVGTSKRTKQFGTFPGNYVKAVNL</sequence>
<dbReference type="Proteomes" id="UP000000437">
    <property type="component" value="Chromosome 13"/>
</dbReference>
<evidence type="ECO:0000313" key="1">
    <source>
        <dbReference type="Proteomes" id="UP000000437"/>
    </source>
</evidence>
<reference evidence="2" key="1">
    <citation type="submission" date="2025-08" db="UniProtKB">
        <authorList>
            <consortium name="RefSeq"/>
        </authorList>
    </citation>
    <scope>IDENTIFICATION</scope>
    <source>
        <strain evidence="2">Tuebingen</strain>
        <tissue evidence="2">Fibroblasts and whole tissue</tissue>
    </source>
</reference>
<evidence type="ECO:0000313" key="2">
    <source>
        <dbReference type="RefSeq" id="XP_073776921.1"/>
    </source>
</evidence>
<organism evidence="1 2">
    <name type="scientific">Danio rerio</name>
    <name type="common">Zebrafish</name>
    <name type="synonym">Brachydanio rerio</name>
    <dbReference type="NCBI Taxonomy" id="7955"/>
    <lineage>
        <taxon>Eukaryota</taxon>
        <taxon>Metazoa</taxon>
        <taxon>Chordata</taxon>
        <taxon>Craniata</taxon>
        <taxon>Vertebrata</taxon>
        <taxon>Euteleostomi</taxon>
        <taxon>Actinopterygii</taxon>
        <taxon>Neopterygii</taxon>
        <taxon>Teleostei</taxon>
        <taxon>Ostariophysi</taxon>
        <taxon>Cypriniformes</taxon>
        <taxon>Danionidae</taxon>
        <taxon>Danioninae</taxon>
        <taxon>Danio</taxon>
    </lineage>
</organism>
<accession>A0AC58H4M5</accession>
<proteinExistence type="predicted"/>
<name>A0AC58H4M5_DANRE</name>
<gene>
    <name evidence="2" type="primary">sorbs1</name>
</gene>
<protein>
    <submittedName>
        <fullName evidence="2">Sorbin and SH3 domain-containing protein 1 isoform X34</fullName>
    </submittedName>
</protein>